<gene>
    <name evidence="4" type="ORF">Esi_0120_0045</name>
</gene>
<dbReference type="EMBL" id="FN649747">
    <property type="protein sequence ID" value="CBJ28791.1"/>
    <property type="molecule type" value="Genomic_DNA"/>
</dbReference>
<sequence length="208" mass="23038">MQLFRYALALVGLSIAYGIEPTPILIDVLPGETRCVGDSVRVGEDTTFTFRAAPVDGPFVDKVKVILEHPNGEEPFIAELTEKEQFHRVDKGEGGGTYRVCFHNLKTKGRSTRVELVETTLAVTKGASQVAKHLQPADELLKHAKDLAKSLSEQLRESASSEREGIDSDKVLRSRINFVALFTVVVLLSVSGWQLSLLNKFFRSKKLI</sequence>
<dbReference type="STRING" id="2880.D7FIG8"/>
<evidence type="ECO:0000256" key="2">
    <source>
        <dbReference type="SAM" id="SignalP"/>
    </source>
</evidence>
<dbReference type="InterPro" id="IPR009038">
    <property type="entry name" value="GOLD_dom"/>
</dbReference>
<keyword evidence="2" id="KW-0732">Signal</keyword>
<protein>
    <submittedName>
        <fullName evidence="4">Transmembrane emp24 domain-containing protein 10</fullName>
    </submittedName>
</protein>
<feature type="transmembrane region" description="Helical" evidence="1">
    <location>
        <begin position="178"/>
        <end position="198"/>
    </location>
</feature>
<evidence type="ECO:0000313" key="5">
    <source>
        <dbReference type="Proteomes" id="UP000002630"/>
    </source>
</evidence>
<dbReference type="OrthoDB" id="1929172at2759"/>
<dbReference type="InParanoid" id="D7FIG8"/>
<keyword evidence="5" id="KW-1185">Reference proteome</keyword>
<evidence type="ECO:0000259" key="3">
    <source>
        <dbReference type="SMART" id="SM01190"/>
    </source>
</evidence>
<keyword evidence="1 4" id="KW-0812">Transmembrane</keyword>
<evidence type="ECO:0000256" key="1">
    <source>
        <dbReference type="SAM" id="Phobius"/>
    </source>
</evidence>
<dbReference type="SMART" id="SM01190">
    <property type="entry name" value="EMP24_GP25L"/>
    <property type="match status" value="1"/>
</dbReference>
<feature type="chain" id="PRO_5003095590" evidence="2">
    <location>
        <begin position="19"/>
        <end position="208"/>
    </location>
</feature>
<organism evidence="4 5">
    <name type="scientific">Ectocarpus siliculosus</name>
    <name type="common">Brown alga</name>
    <name type="synonym">Conferva siliculosa</name>
    <dbReference type="NCBI Taxonomy" id="2880"/>
    <lineage>
        <taxon>Eukaryota</taxon>
        <taxon>Sar</taxon>
        <taxon>Stramenopiles</taxon>
        <taxon>Ochrophyta</taxon>
        <taxon>PX clade</taxon>
        <taxon>Phaeophyceae</taxon>
        <taxon>Ectocarpales</taxon>
        <taxon>Ectocarpaceae</taxon>
        <taxon>Ectocarpus</taxon>
    </lineage>
</organism>
<dbReference type="Pfam" id="PF01105">
    <property type="entry name" value="EMP24_GP25L"/>
    <property type="match status" value="1"/>
</dbReference>
<name>D7FIG8_ECTSI</name>
<accession>D7FIG8</accession>
<evidence type="ECO:0000313" key="4">
    <source>
        <dbReference type="EMBL" id="CBJ28791.1"/>
    </source>
</evidence>
<keyword evidence="1" id="KW-1133">Transmembrane helix</keyword>
<feature type="domain" description="GOLD" evidence="3">
    <location>
        <begin position="23"/>
        <end position="203"/>
    </location>
</feature>
<reference evidence="4 5" key="1">
    <citation type="journal article" date="2010" name="Nature">
        <title>The Ectocarpus genome and the independent evolution of multicellularity in brown algae.</title>
        <authorList>
            <person name="Cock J.M."/>
            <person name="Sterck L."/>
            <person name="Rouze P."/>
            <person name="Scornet D."/>
            <person name="Allen A.E."/>
            <person name="Amoutzias G."/>
            <person name="Anthouard V."/>
            <person name="Artiguenave F."/>
            <person name="Aury J.M."/>
            <person name="Badger J.H."/>
            <person name="Beszteri B."/>
            <person name="Billiau K."/>
            <person name="Bonnet E."/>
            <person name="Bothwell J.H."/>
            <person name="Bowler C."/>
            <person name="Boyen C."/>
            <person name="Brownlee C."/>
            <person name="Carrano C.J."/>
            <person name="Charrier B."/>
            <person name="Cho G.Y."/>
            <person name="Coelho S.M."/>
            <person name="Collen J."/>
            <person name="Corre E."/>
            <person name="Da Silva C."/>
            <person name="Delage L."/>
            <person name="Delaroque N."/>
            <person name="Dittami S.M."/>
            <person name="Doulbeau S."/>
            <person name="Elias M."/>
            <person name="Farnham G."/>
            <person name="Gachon C.M."/>
            <person name="Gschloessl B."/>
            <person name="Heesch S."/>
            <person name="Jabbari K."/>
            <person name="Jubin C."/>
            <person name="Kawai H."/>
            <person name="Kimura K."/>
            <person name="Kloareg B."/>
            <person name="Kupper F.C."/>
            <person name="Lang D."/>
            <person name="Le Bail A."/>
            <person name="Leblanc C."/>
            <person name="Lerouge P."/>
            <person name="Lohr M."/>
            <person name="Lopez P.J."/>
            <person name="Martens C."/>
            <person name="Maumus F."/>
            <person name="Michel G."/>
            <person name="Miranda-Saavedra D."/>
            <person name="Morales J."/>
            <person name="Moreau H."/>
            <person name="Motomura T."/>
            <person name="Nagasato C."/>
            <person name="Napoli C.A."/>
            <person name="Nelson D.R."/>
            <person name="Nyvall-Collen P."/>
            <person name="Peters A.F."/>
            <person name="Pommier C."/>
            <person name="Potin P."/>
            <person name="Poulain J."/>
            <person name="Quesneville H."/>
            <person name="Read B."/>
            <person name="Rensing S.A."/>
            <person name="Ritter A."/>
            <person name="Rousvoal S."/>
            <person name="Samanta M."/>
            <person name="Samson G."/>
            <person name="Schroeder D.C."/>
            <person name="Segurens B."/>
            <person name="Strittmatter M."/>
            <person name="Tonon T."/>
            <person name="Tregear J.W."/>
            <person name="Valentin K."/>
            <person name="von Dassow P."/>
            <person name="Yamagishi T."/>
            <person name="Van de Peer Y."/>
            <person name="Wincker P."/>
        </authorList>
    </citation>
    <scope>NUCLEOTIDE SEQUENCE [LARGE SCALE GENOMIC DNA]</scope>
    <source>
        <strain evidence="5">Ec32 / CCAP1310/4</strain>
    </source>
</reference>
<dbReference type="AlphaFoldDB" id="D7FIG8"/>
<dbReference type="Proteomes" id="UP000002630">
    <property type="component" value="Linkage Group LG22"/>
</dbReference>
<feature type="signal peptide" evidence="2">
    <location>
        <begin position="1"/>
        <end position="18"/>
    </location>
</feature>
<proteinExistence type="predicted"/>
<dbReference type="EMBL" id="FN647878">
    <property type="protein sequence ID" value="CBJ28791.1"/>
    <property type="molecule type" value="Genomic_DNA"/>
</dbReference>
<keyword evidence="1" id="KW-0472">Membrane</keyword>